<evidence type="ECO:0000256" key="1">
    <source>
        <dbReference type="ARBA" id="ARBA00023015"/>
    </source>
</evidence>
<dbReference type="PANTHER" id="PTHR46796:SF6">
    <property type="entry name" value="ARAC SUBFAMILY"/>
    <property type="match status" value="1"/>
</dbReference>
<organism evidence="6 7">
    <name type="scientific">Pelagibacterium lacus</name>
    <dbReference type="NCBI Taxonomy" id="2282655"/>
    <lineage>
        <taxon>Bacteria</taxon>
        <taxon>Pseudomonadati</taxon>
        <taxon>Pseudomonadota</taxon>
        <taxon>Alphaproteobacteria</taxon>
        <taxon>Hyphomicrobiales</taxon>
        <taxon>Devosiaceae</taxon>
        <taxon>Pelagibacterium</taxon>
    </lineage>
</organism>
<evidence type="ECO:0000313" key="6">
    <source>
        <dbReference type="EMBL" id="RDE09513.1"/>
    </source>
</evidence>
<keyword evidence="7" id="KW-1185">Reference proteome</keyword>
<name>A0A369W596_9HYPH</name>
<dbReference type="InterPro" id="IPR050204">
    <property type="entry name" value="AraC_XylS_family_regulators"/>
</dbReference>
<sequence>MLSSIPEAWGPKFQHDGGAVTRTHTGPDTIEFKAPAHMMIIMFNPQPGREIGLNSDRRAIGMAPMGSLEIVPDQSELFARWRKEKQSLLVAVQPERLRDLAGMEFDNETFELHPPTLGHTDRKAHKLACNMRYEIENRELAWRENLDALITAFSIHLLRNYSSLRPSPPRRFTGGMAPSTWRRINDFIHGHLNETLTLKQLAIIAGLSPSQLARAFRQTAGQSPHQYIIGCRLMLARHLIVSTDMPLEKISRTVGFSSNSHMTATMRRAWHKTPTDLRNEP</sequence>
<dbReference type="Gene3D" id="1.10.10.60">
    <property type="entry name" value="Homeodomain-like"/>
    <property type="match status" value="1"/>
</dbReference>
<dbReference type="SUPFAM" id="SSF46689">
    <property type="entry name" value="Homeodomain-like"/>
    <property type="match status" value="2"/>
</dbReference>
<dbReference type="AlphaFoldDB" id="A0A369W596"/>
<keyword evidence="2" id="KW-0238">DNA-binding</keyword>
<evidence type="ECO:0000256" key="4">
    <source>
        <dbReference type="SAM" id="MobiDB-lite"/>
    </source>
</evidence>
<keyword evidence="3" id="KW-0804">Transcription</keyword>
<dbReference type="GO" id="GO:0003700">
    <property type="term" value="F:DNA-binding transcription factor activity"/>
    <property type="evidence" value="ECO:0007669"/>
    <property type="project" value="InterPro"/>
</dbReference>
<feature type="region of interest" description="Disordered" evidence="4">
    <location>
        <begin position="1"/>
        <end position="21"/>
    </location>
</feature>
<evidence type="ECO:0000256" key="2">
    <source>
        <dbReference type="ARBA" id="ARBA00023125"/>
    </source>
</evidence>
<keyword evidence="1" id="KW-0805">Transcription regulation</keyword>
<dbReference type="GO" id="GO:0043565">
    <property type="term" value="F:sequence-specific DNA binding"/>
    <property type="evidence" value="ECO:0007669"/>
    <property type="project" value="InterPro"/>
</dbReference>
<dbReference type="PROSITE" id="PS01124">
    <property type="entry name" value="HTH_ARAC_FAMILY_2"/>
    <property type="match status" value="1"/>
</dbReference>
<evidence type="ECO:0000313" key="7">
    <source>
        <dbReference type="Proteomes" id="UP000253759"/>
    </source>
</evidence>
<dbReference type="Proteomes" id="UP000253759">
    <property type="component" value="Unassembled WGS sequence"/>
</dbReference>
<dbReference type="InterPro" id="IPR018060">
    <property type="entry name" value="HTH_AraC"/>
</dbReference>
<dbReference type="SMART" id="SM00342">
    <property type="entry name" value="HTH_ARAC"/>
    <property type="match status" value="1"/>
</dbReference>
<protein>
    <submittedName>
        <fullName evidence="6">AraC family transcriptional regulator</fullName>
    </submittedName>
</protein>
<evidence type="ECO:0000259" key="5">
    <source>
        <dbReference type="PROSITE" id="PS01124"/>
    </source>
</evidence>
<accession>A0A369W596</accession>
<proteinExistence type="predicted"/>
<reference evidence="7" key="1">
    <citation type="submission" date="2018-07" db="EMBL/GenBank/DDBJ databases">
        <authorList>
            <person name="Liu B.-T."/>
            <person name="Du Z."/>
        </authorList>
    </citation>
    <scope>NUCLEOTIDE SEQUENCE [LARGE SCALE GENOMIC DNA]</scope>
    <source>
        <strain evidence="7">XYN52</strain>
    </source>
</reference>
<dbReference type="Pfam" id="PF12833">
    <property type="entry name" value="HTH_18"/>
    <property type="match status" value="1"/>
</dbReference>
<evidence type="ECO:0000256" key="3">
    <source>
        <dbReference type="ARBA" id="ARBA00023163"/>
    </source>
</evidence>
<dbReference type="EMBL" id="QQNH01000006">
    <property type="protein sequence ID" value="RDE09513.1"/>
    <property type="molecule type" value="Genomic_DNA"/>
</dbReference>
<dbReference type="PANTHER" id="PTHR46796">
    <property type="entry name" value="HTH-TYPE TRANSCRIPTIONAL ACTIVATOR RHAS-RELATED"/>
    <property type="match status" value="1"/>
</dbReference>
<feature type="domain" description="HTH araC/xylS-type" evidence="5">
    <location>
        <begin position="182"/>
        <end position="280"/>
    </location>
</feature>
<comment type="caution">
    <text evidence="6">The sequence shown here is derived from an EMBL/GenBank/DDBJ whole genome shotgun (WGS) entry which is preliminary data.</text>
</comment>
<gene>
    <name evidence="6" type="ORF">DVH29_06845</name>
</gene>
<dbReference type="InterPro" id="IPR009057">
    <property type="entry name" value="Homeodomain-like_sf"/>
</dbReference>